<dbReference type="GO" id="GO:0046982">
    <property type="term" value="F:protein heterodimerization activity"/>
    <property type="evidence" value="ECO:0007669"/>
    <property type="project" value="InterPro"/>
</dbReference>
<feature type="region of interest" description="Disordered" evidence="2">
    <location>
        <begin position="1024"/>
        <end position="1092"/>
    </location>
</feature>
<dbReference type="GO" id="GO:0000981">
    <property type="term" value="F:DNA-binding transcription factor activity, RNA polymerase II-specific"/>
    <property type="evidence" value="ECO:0007669"/>
    <property type="project" value="TreeGrafter"/>
</dbReference>
<dbReference type="STRING" id="329885.A0A4U0UU77"/>
<dbReference type="PROSITE" id="PS00344">
    <property type="entry name" value="GATA_ZN_FINGER_1"/>
    <property type="match status" value="1"/>
</dbReference>
<dbReference type="InterPro" id="IPR000679">
    <property type="entry name" value="Znf_GATA"/>
</dbReference>
<accession>A0A4U0UU77</accession>
<dbReference type="InterPro" id="IPR009057">
    <property type="entry name" value="Homeodomain-like_sf"/>
</dbReference>
<feature type="region of interest" description="Disordered" evidence="2">
    <location>
        <begin position="966"/>
        <end position="1012"/>
    </location>
</feature>
<dbReference type="PROSITE" id="PS50114">
    <property type="entry name" value="GATA_ZN_FINGER_2"/>
    <property type="match status" value="1"/>
</dbReference>
<feature type="region of interest" description="Disordered" evidence="2">
    <location>
        <begin position="431"/>
        <end position="455"/>
    </location>
</feature>
<feature type="domain" description="HTH myb-type" evidence="5">
    <location>
        <begin position="919"/>
        <end position="969"/>
    </location>
</feature>
<evidence type="ECO:0000259" key="3">
    <source>
        <dbReference type="PROSITE" id="PS50090"/>
    </source>
</evidence>
<dbReference type="CDD" id="cd00167">
    <property type="entry name" value="SANT"/>
    <property type="match status" value="4"/>
</dbReference>
<feature type="compositionally biased region" description="Low complexity" evidence="2">
    <location>
        <begin position="1179"/>
        <end position="1197"/>
    </location>
</feature>
<feature type="region of interest" description="Disordered" evidence="2">
    <location>
        <begin position="138"/>
        <end position="175"/>
    </location>
</feature>
<feature type="compositionally biased region" description="Polar residues" evidence="2">
    <location>
        <begin position="985"/>
        <end position="997"/>
    </location>
</feature>
<reference evidence="6 7" key="1">
    <citation type="submission" date="2017-03" db="EMBL/GenBank/DDBJ databases">
        <title>Genomes of endolithic fungi from Antarctica.</title>
        <authorList>
            <person name="Coleine C."/>
            <person name="Masonjones S."/>
            <person name="Stajich J.E."/>
        </authorList>
    </citation>
    <scope>NUCLEOTIDE SEQUENCE [LARGE SCALE GENOMIC DNA]</scope>
    <source>
        <strain evidence="6 7">CCFEE 5311</strain>
    </source>
</reference>
<evidence type="ECO:0000313" key="7">
    <source>
        <dbReference type="Proteomes" id="UP000310066"/>
    </source>
</evidence>
<dbReference type="PROSITE" id="PS51294">
    <property type="entry name" value="HTH_MYB"/>
    <property type="match status" value="1"/>
</dbReference>
<dbReference type="SUPFAM" id="SSF46689">
    <property type="entry name" value="Homeodomain-like"/>
    <property type="match status" value="3"/>
</dbReference>
<feature type="compositionally biased region" description="Polar residues" evidence="2">
    <location>
        <begin position="1547"/>
        <end position="1562"/>
    </location>
</feature>
<dbReference type="GO" id="GO:0000978">
    <property type="term" value="F:RNA polymerase II cis-regulatory region sequence-specific DNA binding"/>
    <property type="evidence" value="ECO:0007669"/>
    <property type="project" value="TreeGrafter"/>
</dbReference>
<gene>
    <name evidence="6" type="ORF">B0A54_09571</name>
</gene>
<dbReference type="InterPro" id="IPR018465">
    <property type="entry name" value="Scm3/HJURP"/>
</dbReference>
<evidence type="ECO:0000256" key="1">
    <source>
        <dbReference type="PROSITE-ProRule" id="PRU00094"/>
    </source>
</evidence>
<protein>
    <recommendedName>
        <fullName evidence="8">Myb-like domain-containing protein</fullName>
    </recommendedName>
</protein>
<dbReference type="OrthoDB" id="2420608at2759"/>
<organism evidence="6 7">
    <name type="scientific">Friedmanniomyces endolithicus</name>
    <dbReference type="NCBI Taxonomy" id="329885"/>
    <lineage>
        <taxon>Eukaryota</taxon>
        <taxon>Fungi</taxon>
        <taxon>Dikarya</taxon>
        <taxon>Ascomycota</taxon>
        <taxon>Pezizomycotina</taxon>
        <taxon>Dothideomycetes</taxon>
        <taxon>Dothideomycetidae</taxon>
        <taxon>Mycosphaerellales</taxon>
        <taxon>Teratosphaeriaceae</taxon>
        <taxon>Friedmanniomyces</taxon>
    </lineage>
</organism>
<proteinExistence type="predicted"/>
<feature type="compositionally biased region" description="Basic and acidic residues" evidence="2">
    <location>
        <begin position="1526"/>
        <end position="1541"/>
    </location>
</feature>
<feature type="region of interest" description="Disordered" evidence="2">
    <location>
        <begin position="297"/>
        <end position="373"/>
    </location>
</feature>
<dbReference type="Pfam" id="PF00249">
    <property type="entry name" value="Myb_DNA-binding"/>
    <property type="match status" value="1"/>
</dbReference>
<dbReference type="SMART" id="SM00717">
    <property type="entry name" value="SANT"/>
    <property type="match status" value="5"/>
</dbReference>
<feature type="compositionally biased region" description="Polar residues" evidence="2">
    <location>
        <begin position="1072"/>
        <end position="1092"/>
    </location>
</feature>
<dbReference type="EMBL" id="NAJP01000044">
    <property type="protein sequence ID" value="TKA38635.1"/>
    <property type="molecule type" value="Genomic_DNA"/>
</dbReference>
<dbReference type="Pfam" id="PF00320">
    <property type="entry name" value="GATA"/>
    <property type="match status" value="1"/>
</dbReference>
<feature type="compositionally biased region" description="Pro residues" evidence="2">
    <location>
        <begin position="344"/>
        <end position="353"/>
    </location>
</feature>
<evidence type="ECO:0000259" key="4">
    <source>
        <dbReference type="PROSITE" id="PS50114"/>
    </source>
</evidence>
<dbReference type="InterPro" id="IPR050560">
    <property type="entry name" value="MYB_TF"/>
</dbReference>
<dbReference type="PANTHER" id="PTHR45614:SF241">
    <property type="entry name" value="MYB-LIKE DNA-BINDING PROTEIN"/>
    <property type="match status" value="1"/>
</dbReference>
<evidence type="ECO:0000313" key="6">
    <source>
        <dbReference type="EMBL" id="TKA38635.1"/>
    </source>
</evidence>
<dbReference type="Gene3D" id="3.30.50.10">
    <property type="entry name" value="Erythroid Transcription Factor GATA-1, subunit A"/>
    <property type="match status" value="1"/>
</dbReference>
<dbReference type="PROSITE" id="PS50090">
    <property type="entry name" value="MYB_LIKE"/>
    <property type="match status" value="1"/>
</dbReference>
<feature type="domain" description="Myb-like" evidence="3">
    <location>
        <begin position="924"/>
        <end position="965"/>
    </location>
</feature>
<dbReference type="GO" id="GO:0042393">
    <property type="term" value="F:histone binding"/>
    <property type="evidence" value="ECO:0007669"/>
    <property type="project" value="InterPro"/>
</dbReference>
<dbReference type="Gene3D" id="1.10.20.10">
    <property type="entry name" value="Histone, subunit A"/>
    <property type="match status" value="1"/>
</dbReference>
<keyword evidence="1" id="KW-0862">Zinc</keyword>
<dbReference type="InterPro" id="IPR001005">
    <property type="entry name" value="SANT/Myb"/>
</dbReference>
<dbReference type="GO" id="GO:0008270">
    <property type="term" value="F:zinc ion binding"/>
    <property type="evidence" value="ECO:0007669"/>
    <property type="project" value="UniProtKB-KW"/>
</dbReference>
<dbReference type="InterPro" id="IPR013088">
    <property type="entry name" value="Znf_NHR/GATA"/>
</dbReference>
<evidence type="ECO:0008006" key="8">
    <source>
        <dbReference type="Google" id="ProtNLM"/>
    </source>
</evidence>
<dbReference type="SUPFAM" id="SSF57716">
    <property type="entry name" value="Glucocorticoid receptor-like (DNA-binding domain)"/>
    <property type="match status" value="1"/>
</dbReference>
<dbReference type="InterPro" id="IPR017930">
    <property type="entry name" value="Myb_dom"/>
</dbReference>
<evidence type="ECO:0000256" key="2">
    <source>
        <dbReference type="SAM" id="MobiDB-lite"/>
    </source>
</evidence>
<comment type="caution">
    <text evidence="6">The sequence shown here is derived from an EMBL/GenBank/DDBJ whole genome shotgun (WGS) entry which is preliminary data.</text>
</comment>
<keyword evidence="1" id="KW-0863">Zinc-finger</keyword>
<dbReference type="Gene3D" id="1.10.10.60">
    <property type="entry name" value="Homeodomain-like"/>
    <property type="match status" value="1"/>
</dbReference>
<feature type="domain" description="GATA-type" evidence="4">
    <location>
        <begin position="389"/>
        <end position="446"/>
    </location>
</feature>
<dbReference type="GO" id="GO:0005634">
    <property type="term" value="C:nucleus"/>
    <property type="evidence" value="ECO:0007669"/>
    <property type="project" value="InterPro"/>
</dbReference>
<dbReference type="SMART" id="SM00401">
    <property type="entry name" value="ZnF_GATA"/>
    <property type="match status" value="1"/>
</dbReference>
<feature type="region of interest" description="Disordered" evidence="2">
    <location>
        <begin position="1522"/>
        <end position="1639"/>
    </location>
</feature>
<feature type="compositionally biased region" description="Acidic residues" evidence="2">
    <location>
        <begin position="138"/>
        <end position="153"/>
    </location>
</feature>
<keyword evidence="1" id="KW-0479">Metal-binding</keyword>
<dbReference type="CDD" id="cd00202">
    <property type="entry name" value="ZnF_GATA"/>
    <property type="match status" value="1"/>
</dbReference>
<dbReference type="PANTHER" id="PTHR45614">
    <property type="entry name" value="MYB PROTEIN-RELATED"/>
    <property type="match status" value="1"/>
</dbReference>
<dbReference type="Pfam" id="PF10384">
    <property type="entry name" value="Scm3"/>
    <property type="match status" value="1"/>
</dbReference>
<feature type="region of interest" description="Disordered" evidence="2">
    <location>
        <begin position="1177"/>
        <end position="1197"/>
    </location>
</feature>
<evidence type="ECO:0000259" key="5">
    <source>
        <dbReference type="PROSITE" id="PS51294"/>
    </source>
</evidence>
<sequence>MDVGGGLQTIMEVRSESPPALAIEHPGLDVKVQETYDPVEDTGAMYRDEKKSATLVQCEAAAGVFKQERHENDQRLKICFEQIFAKYARDFTDIGDEIDIETGEIVVNNGHLENMQHEVDPGDCQSLQFVKDFAEELELEDETGDSEGNEESEGTASELGTEAEEEENCGEAPAHAGTELSAASHKPALFALDPLLQELSHAAFPADIPEIPTTLPGADGKISPNAQGVPAVQSSVLNLISKAETDRNIGPEAIEALGVSIANQLAKYMVGSKGQAKVRKRKPKDTTWDFPEVPAFKRQRTMPSQPARPHLPQLSTVLSPSGKPPKESLESIWAPARHPRYHPPKPSPLPPSPAKAGGAAAANTDHVPTESLEQDVYSSPIENGIPALKECHHCQIRATITWRPGPDGHDLCNACGMYWYRYDLLRPLRREAPEPPSEDESSNKSRRSTNNGSRHTRFSIEEDALIIKLKEIDHLSWERIAHHFRGRSHYGVQCRYAKILVSQPSAGRDALIEQGFRFDEDSEAEEALREERDERQDELLVQLRLEDELGWPAIAERIPGKTAEWVEKRFNILVGNLPPRSTNARRKKKKRANPVYANAPKHHYRVYTPDEDELLIKLREVDKLPWEILAQEFTQRTWLSLQKRYVRTLAQRHKVMRAGGDDPYTHVFLQADPDDGDFRFGPAGRKRMEEILEQRRDEDQTLLSLKNVEGLSFGEIAERMPGRTVASLINRFEYLKGFNDTLDVPAPTSPETGVAQEDDAGVEALQQRVSRDALDARDPASLCPRDQLIVRLRNEGDVAWTAAAAPLVGTATHDFVGNVLETQDGDVSLIDPLLTESVIIEGAATLSASNTVVNIADTLDPAPTDTTSAFLTDEAAANRANPYSIATPASTDVPQRPNQDLSIEHSMIRTFAHYTETAKHGAQWTEAEHALLVKLRSKNMRWAGIASQLPGRSPNAVASRWNEYRKDGDVTPATPKVARTKRKTAQTTMSCDTTLPSAATEDRTTLQTPYRASVPVSDIAPAKSAAKPLRHAAPSLPSKATSEGSRDNAIPSSPSSPFTPLPPSTPVAAGLQISTSTPTCRTESLPASTLPTTVSVPDIYNTPARHTQRAMPYFVVLQPNNIPTSSDVVRHHQSTDPFVKRRPENAAQPTEYGLPTFESAIESSKGADNMLSEEIYEHSVGQRSRSSSSDLSSVPASPQLARNRAFAFGEMTHSNVDLALPAPDAPGWRKCIGVCHEVKPIAEFAGYRSSEPVLRCLACRGLALNAIDGRLRKSSAAENAATITSPWTERNVDVNGSDAGFNMASSPPRANTLRRTRAQVSAEHHPLRSTIDAPSLPAVEPDAETKSVTILSPLNVLAREHSHIATTEKQDPLATQPTFPTAFNGLPEGSTSTPNVFQASILAYIPIDDGNQHCSNPQQVYDTPYDHNIAQEPTASDLLSRNRIVASWSTDPLQSDGTMEDIAPLISTDPLQQTDEHCPDNIEPGLSDAVDMIMDVVDSKPMLDAEVICDPESSQAGLHTALVGAEPKRVPNKDNSEDGKDGLPLVESQQATTVPIATSPPVSRSRGHRPRRNDGRAATPAYLDSLTGRSKRGSRKGTPIPLVYDEKPEPRRGGRAVAGKRKSIQLRAKEEDSSEDELA</sequence>
<name>A0A4U0UU77_9PEZI</name>
<dbReference type="InterPro" id="IPR009072">
    <property type="entry name" value="Histone-fold"/>
</dbReference>
<dbReference type="Proteomes" id="UP000310066">
    <property type="component" value="Unassembled WGS sequence"/>
</dbReference>